<keyword evidence="2" id="KW-1185">Reference proteome</keyword>
<proteinExistence type="predicted"/>
<protein>
    <submittedName>
        <fullName evidence="1">Secreted protein</fullName>
    </submittedName>
</protein>
<sequence>MLSAIVNLLGSVAICSLFISLLCTTNNPPLISLVTLTADEVSIVNPPCTFVATL</sequence>
<evidence type="ECO:0000313" key="2">
    <source>
        <dbReference type="Proteomes" id="UP000033423"/>
    </source>
</evidence>
<reference evidence="1 2" key="1">
    <citation type="submission" date="2015-02" db="EMBL/GenBank/DDBJ databases">
        <title>Single-cell genomics of uncultivated deep-branching MTB reveals a conserved set of magnetosome genes.</title>
        <authorList>
            <person name="Kolinko S."/>
            <person name="Richter M."/>
            <person name="Glockner F.O."/>
            <person name="Brachmann A."/>
            <person name="Schuler D."/>
        </authorList>
    </citation>
    <scope>NUCLEOTIDE SEQUENCE [LARGE SCALE GENOMIC DNA]</scope>
    <source>
        <strain evidence="1">TM-1</strain>
    </source>
</reference>
<dbReference type="AlphaFoldDB" id="A0A0F3GUQ5"/>
<dbReference type="Proteomes" id="UP000033423">
    <property type="component" value="Unassembled WGS sequence"/>
</dbReference>
<comment type="caution">
    <text evidence="1">The sequence shown here is derived from an EMBL/GenBank/DDBJ whole genome shotgun (WGS) entry which is preliminary data.</text>
</comment>
<dbReference type="EMBL" id="LACI01000946">
    <property type="protein sequence ID" value="KJU85601.1"/>
    <property type="molecule type" value="Genomic_DNA"/>
</dbReference>
<evidence type="ECO:0000313" key="1">
    <source>
        <dbReference type="EMBL" id="KJU85601.1"/>
    </source>
</evidence>
<name>A0A0F3GUQ5_9BACT</name>
<accession>A0A0F3GUQ5</accession>
<organism evidence="1 2">
    <name type="scientific">Candidatus Magnetobacterium bavaricum</name>
    <dbReference type="NCBI Taxonomy" id="29290"/>
    <lineage>
        <taxon>Bacteria</taxon>
        <taxon>Pseudomonadati</taxon>
        <taxon>Nitrospirota</taxon>
        <taxon>Thermodesulfovibrionia</taxon>
        <taxon>Thermodesulfovibrionales</taxon>
        <taxon>Candidatus Magnetobacteriaceae</taxon>
        <taxon>Candidatus Magnetobacterium</taxon>
    </lineage>
</organism>
<gene>
    <name evidence="1" type="ORF">MBAV_002205</name>
</gene>